<dbReference type="OrthoDB" id="43605at2759"/>
<keyword evidence="4" id="KW-1185">Reference proteome</keyword>
<evidence type="ECO:0000313" key="4">
    <source>
        <dbReference type="Proteomes" id="UP001165082"/>
    </source>
</evidence>
<accession>A0A9W6ZBQ3</accession>
<organism evidence="3 4">
    <name type="scientific">Triparma retinervis</name>
    <dbReference type="NCBI Taxonomy" id="2557542"/>
    <lineage>
        <taxon>Eukaryota</taxon>
        <taxon>Sar</taxon>
        <taxon>Stramenopiles</taxon>
        <taxon>Ochrophyta</taxon>
        <taxon>Bolidophyceae</taxon>
        <taxon>Parmales</taxon>
        <taxon>Triparmaceae</taxon>
        <taxon>Triparma</taxon>
    </lineage>
</organism>
<keyword evidence="2" id="KW-0812">Transmembrane</keyword>
<keyword evidence="2" id="KW-0472">Membrane</keyword>
<dbReference type="EMBL" id="BRXZ01001862">
    <property type="protein sequence ID" value="GMH48188.1"/>
    <property type="molecule type" value="Genomic_DNA"/>
</dbReference>
<reference evidence="3" key="1">
    <citation type="submission" date="2022-07" db="EMBL/GenBank/DDBJ databases">
        <title>Genome analysis of Parmales, a sister group of diatoms, reveals the evolutionary specialization of diatoms from phago-mixotrophs to photoautotrophs.</title>
        <authorList>
            <person name="Ban H."/>
            <person name="Sato S."/>
            <person name="Yoshikawa S."/>
            <person name="Kazumasa Y."/>
            <person name="Nakamura Y."/>
            <person name="Ichinomiya M."/>
            <person name="Saitoh K."/>
            <person name="Sato N."/>
            <person name="Blanc-Mathieu R."/>
            <person name="Endo H."/>
            <person name="Kuwata A."/>
            <person name="Ogata H."/>
        </authorList>
    </citation>
    <scope>NUCLEOTIDE SEQUENCE</scope>
</reference>
<feature type="compositionally biased region" description="Basic residues" evidence="1">
    <location>
        <begin position="336"/>
        <end position="345"/>
    </location>
</feature>
<feature type="transmembrane region" description="Helical" evidence="2">
    <location>
        <begin position="12"/>
        <end position="34"/>
    </location>
</feature>
<proteinExistence type="predicted"/>
<feature type="region of interest" description="Disordered" evidence="1">
    <location>
        <begin position="291"/>
        <end position="444"/>
    </location>
</feature>
<sequence length="444" mass="48447">MGGKIKDRTRPFPIHLFLKPAIAICVISVLYSLLSSILTGSPFDRLDVHDQMLVSDVFSGSLGGHVVLCLSEADVINSKPLNSAFVDAAGIVEAGGSDGKPPLAKFVTVDCNAVTTRGGANIYGKYNLDPKAKPAVVAVVNKGGKVLQVKGKDLKSGYVLSKVVRGLLEVRASKVESTKQLASKCLSRGYCVAILKGGAVDDAGKAGRSEFKALMEGWSDEVAFVSVDSTVLEVQGVEGRIGEFVEGEDRAVLFVNPEGDVEEVGEDARREVSSYRGAWHKDSMGKWLQEGMEGGGKDVGVKGIKVKTRSKRSREMAKKRAQDKAAGGKAGGGGDKKKKMKKKKPLFGDDKTGAQDAPSYGEGDKKEQRKAERERQRSRAKKEREEKEASMTAEEREEMERKKEVERRRRMEEEMNKGIMEEEEEGWEEEGGGEEEEEDEILEL</sequence>
<evidence type="ECO:0000256" key="1">
    <source>
        <dbReference type="SAM" id="MobiDB-lite"/>
    </source>
</evidence>
<feature type="compositionally biased region" description="Basic and acidic residues" evidence="1">
    <location>
        <begin position="362"/>
        <end position="389"/>
    </location>
</feature>
<feature type="compositionally biased region" description="Basic and acidic residues" evidence="1">
    <location>
        <begin position="313"/>
        <end position="323"/>
    </location>
</feature>
<dbReference type="Proteomes" id="UP001165082">
    <property type="component" value="Unassembled WGS sequence"/>
</dbReference>
<gene>
    <name evidence="3" type="ORF">TrRE_jg5833</name>
</gene>
<feature type="compositionally biased region" description="Basic and acidic residues" evidence="1">
    <location>
        <begin position="398"/>
        <end position="420"/>
    </location>
</feature>
<evidence type="ECO:0000256" key="2">
    <source>
        <dbReference type="SAM" id="Phobius"/>
    </source>
</evidence>
<keyword evidence="2" id="KW-1133">Transmembrane helix</keyword>
<comment type="caution">
    <text evidence="3">The sequence shown here is derived from an EMBL/GenBank/DDBJ whole genome shotgun (WGS) entry which is preliminary data.</text>
</comment>
<name>A0A9W6ZBQ3_9STRA</name>
<protein>
    <submittedName>
        <fullName evidence="3">Uncharacterized protein</fullName>
    </submittedName>
</protein>
<evidence type="ECO:0000313" key="3">
    <source>
        <dbReference type="EMBL" id="GMH48188.1"/>
    </source>
</evidence>
<feature type="compositionally biased region" description="Acidic residues" evidence="1">
    <location>
        <begin position="421"/>
        <end position="444"/>
    </location>
</feature>
<dbReference type="AlphaFoldDB" id="A0A9W6ZBQ3"/>